<sequence length="296" mass="33304">MGDVDLRILPRMPWTVNTHRPASKITLGGVLLIGSSTLCDCGSCNDWSAKVSRTVPNRAAQKDRSTPHSPRALSGWTQGIKREKIAFPTLVRISEIFEPCAQCVEERILKRDPKQEHGTAIVSVEIDSFRDFSTRNRKEDRTSPTVTRLFVVVECQRRLDNVLCLYKKQFAREHALQDSKRVPRTNDLFHIEIRREETDHAIGSARRHLEQKRAIITNDREIVASVKLGAHGHLTDMGKDSRITGLKFKRRGYKSIGDSVPEVIMTLAYRSNTGRIASDASKHESCNTGSCTSDAL</sequence>
<organism evidence="1 2">
    <name type="scientific">Peronosclerospora sorghi</name>
    <dbReference type="NCBI Taxonomy" id="230839"/>
    <lineage>
        <taxon>Eukaryota</taxon>
        <taxon>Sar</taxon>
        <taxon>Stramenopiles</taxon>
        <taxon>Oomycota</taxon>
        <taxon>Peronosporomycetes</taxon>
        <taxon>Peronosporales</taxon>
        <taxon>Peronosporaceae</taxon>
        <taxon>Peronosclerospora</taxon>
    </lineage>
</organism>
<name>A0ACC0WHM8_9STRA</name>
<proteinExistence type="predicted"/>
<protein>
    <submittedName>
        <fullName evidence="1">Uncharacterized protein</fullName>
    </submittedName>
</protein>
<evidence type="ECO:0000313" key="2">
    <source>
        <dbReference type="Proteomes" id="UP001163321"/>
    </source>
</evidence>
<reference evidence="1 2" key="1">
    <citation type="journal article" date="2022" name="bioRxiv">
        <title>The genome of the oomycete Peronosclerospora sorghi, a cosmopolitan pathogen of maize and sorghum, is inflated with dispersed pseudogenes.</title>
        <authorList>
            <person name="Fletcher K."/>
            <person name="Martin F."/>
            <person name="Isakeit T."/>
            <person name="Cavanaugh K."/>
            <person name="Magill C."/>
            <person name="Michelmore R."/>
        </authorList>
    </citation>
    <scope>NUCLEOTIDE SEQUENCE [LARGE SCALE GENOMIC DNA]</scope>
    <source>
        <strain evidence="1">P6</strain>
    </source>
</reference>
<gene>
    <name evidence="1" type="ORF">PsorP6_011410</name>
</gene>
<dbReference type="Proteomes" id="UP001163321">
    <property type="component" value="Chromosome 12"/>
</dbReference>
<dbReference type="EMBL" id="CM047591">
    <property type="protein sequence ID" value="KAI9918353.1"/>
    <property type="molecule type" value="Genomic_DNA"/>
</dbReference>
<comment type="caution">
    <text evidence="1">The sequence shown here is derived from an EMBL/GenBank/DDBJ whole genome shotgun (WGS) entry which is preliminary data.</text>
</comment>
<keyword evidence="2" id="KW-1185">Reference proteome</keyword>
<evidence type="ECO:0000313" key="1">
    <source>
        <dbReference type="EMBL" id="KAI9918353.1"/>
    </source>
</evidence>
<accession>A0ACC0WHM8</accession>